<evidence type="ECO:0000313" key="2">
    <source>
        <dbReference type="EMBL" id="PLW67749.1"/>
    </source>
</evidence>
<evidence type="ECO:0000256" key="1">
    <source>
        <dbReference type="SAM" id="Coils"/>
    </source>
</evidence>
<proteinExistence type="predicted"/>
<feature type="coiled-coil region" evidence="1">
    <location>
        <begin position="100"/>
        <end position="339"/>
    </location>
</feature>
<gene>
    <name evidence="2" type="ORF">C0039_15120</name>
</gene>
<organism evidence="2 3">
    <name type="scientific">Pseudohalioglobus lutimaris</name>
    <dbReference type="NCBI Taxonomy" id="1737061"/>
    <lineage>
        <taxon>Bacteria</taxon>
        <taxon>Pseudomonadati</taxon>
        <taxon>Pseudomonadota</taxon>
        <taxon>Gammaproteobacteria</taxon>
        <taxon>Cellvibrionales</taxon>
        <taxon>Halieaceae</taxon>
        <taxon>Pseudohalioglobus</taxon>
    </lineage>
</organism>
<reference evidence="2 3" key="1">
    <citation type="submission" date="2018-01" db="EMBL/GenBank/DDBJ databases">
        <title>The draft genome sequence of Halioglobus lutimaris HF004.</title>
        <authorList>
            <person name="Du Z.-J."/>
            <person name="Shi M.-J."/>
        </authorList>
    </citation>
    <scope>NUCLEOTIDE SEQUENCE [LARGE SCALE GENOMIC DNA]</scope>
    <source>
        <strain evidence="2 3">HF004</strain>
    </source>
</reference>
<name>A0A2N5WZS7_9GAMM</name>
<accession>A0A2N5WZS7</accession>
<dbReference type="EMBL" id="PKUS01000023">
    <property type="protein sequence ID" value="PLW67749.1"/>
    <property type="molecule type" value="Genomic_DNA"/>
</dbReference>
<evidence type="ECO:0000313" key="3">
    <source>
        <dbReference type="Proteomes" id="UP000235005"/>
    </source>
</evidence>
<dbReference type="Proteomes" id="UP000235005">
    <property type="component" value="Unassembled WGS sequence"/>
</dbReference>
<dbReference type="AlphaFoldDB" id="A0A2N5WZS7"/>
<keyword evidence="3" id="KW-1185">Reference proteome</keyword>
<dbReference type="PROSITE" id="PS51257">
    <property type="entry name" value="PROKAR_LIPOPROTEIN"/>
    <property type="match status" value="1"/>
</dbReference>
<sequence length="342" mass="38010">MPRTIATASNVFAACDRLDAANDRWNREDVRSEVGGGGWVVIDPLIKAWRALRPLREVAPSTPTELLQQVAASLEAHIAGFTQEAEGRLTKSQDIFDTTISELSEKLASLEAELEEKVEAVEASETANSTLIEQLEQAQLELAESRTENARLVTENDGLTGQVSRMEKEHKTATQTMQAEQRDLLKQHAAERSRAAEEHASAIATQRKELAAEAEQAENRLMVLLDQERLEAKTNAKKLTANLEQISQKSQAAREAIVGLETRVNELTRQNGQLESDIAVQLETNAELQESLESQKLLTQSVEREFSVYKEEHKLGGELVALQEAVAVLQQQLRDKGDRKKK</sequence>
<comment type="caution">
    <text evidence="2">The sequence shown here is derived from an EMBL/GenBank/DDBJ whole genome shotgun (WGS) entry which is preliminary data.</text>
</comment>
<protein>
    <submittedName>
        <fullName evidence="2">Uncharacterized protein</fullName>
    </submittedName>
</protein>
<keyword evidence="1" id="KW-0175">Coiled coil</keyword>